<dbReference type="PANTHER" id="PTHR30329:SF21">
    <property type="entry name" value="LIPOPROTEIN YIAD-RELATED"/>
    <property type="match status" value="1"/>
</dbReference>
<dbReference type="PROSITE" id="PS01068">
    <property type="entry name" value="OMPA_1"/>
    <property type="match status" value="1"/>
</dbReference>
<reference evidence="9 10" key="1">
    <citation type="submission" date="2022-11" db="EMBL/GenBank/DDBJ databases">
        <title>Viruses from the air-sea interface of a natural surface slick.</title>
        <authorList>
            <person name="Rahlff J."/>
            <person name="Holmfeldt K."/>
        </authorList>
    </citation>
    <scope>NUCLEOTIDE SEQUENCE [LARGE SCALE GENOMIC DNA]</scope>
    <source>
        <strain evidence="9 10">SMS4</strain>
    </source>
</reference>
<dbReference type="InterPro" id="IPR036737">
    <property type="entry name" value="OmpA-like_sf"/>
</dbReference>
<feature type="signal peptide" evidence="7">
    <location>
        <begin position="1"/>
        <end position="27"/>
    </location>
</feature>
<dbReference type="InterPro" id="IPR006665">
    <property type="entry name" value="OmpA-like"/>
</dbReference>
<dbReference type="InterPro" id="IPR050330">
    <property type="entry name" value="Bact_OuterMem_StrucFunc"/>
</dbReference>
<organism evidence="9 10">
    <name type="scientific">Rheinheimera baltica</name>
    <dbReference type="NCBI Taxonomy" id="67576"/>
    <lineage>
        <taxon>Bacteria</taxon>
        <taxon>Pseudomonadati</taxon>
        <taxon>Pseudomonadota</taxon>
        <taxon>Gammaproteobacteria</taxon>
        <taxon>Chromatiales</taxon>
        <taxon>Chromatiaceae</taxon>
        <taxon>Rheinheimera</taxon>
    </lineage>
</organism>
<dbReference type="SUPFAM" id="SSF103088">
    <property type="entry name" value="OmpA-like"/>
    <property type="match status" value="1"/>
</dbReference>
<keyword evidence="10" id="KW-1185">Reference proteome</keyword>
<dbReference type="EMBL" id="JAPJDZ010000037">
    <property type="protein sequence ID" value="MDP5137073.1"/>
    <property type="molecule type" value="Genomic_DNA"/>
</dbReference>
<evidence type="ECO:0000259" key="8">
    <source>
        <dbReference type="PROSITE" id="PS51123"/>
    </source>
</evidence>
<feature type="region of interest" description="Disordered" evidence="6">
    <location>
        <begin position="121"/>
        <end position="161"/>
    </location>
</feature>
<dbReference type="InterPro" id="IPR006690">
    <property type="entry name" value="OMPA-like_CS"/>
</dbReference>
<evidence type="ECO:0000256" key="1">
    <source>
        <dbReference type="ARBA" id="ARBA00004442"/>
    </source>
</evidence>
<dbReference type="RefSeq" id="WP_305976507.1">
    <property type="nucleotide sequence ID" value="NZ_JAPJDZ010000037.1"/>
</dbReference>
<sequence length="320" mass="34185">MNAIKHYAKTVLSLSVVSLFLAGCATAPSRPEGAANVRQQLTTLQSNRQLAVLAPLAIKDAELAVIAAEKPEKNTLLANHRVIMAERKVTMGRTEAQTRQLELERGGLSQQRDAVRLDARTREAANARTDANDARSDAEFSRTQASNARAEATKAREAESAAAGRENAAVFAAVSAQRQADAAAETATALREKIAELNARPTDRGLVVTLGDVLFDTGQASLKNSSSIHLDKLALFLNAYPLRTAQIEGHTDNVGSEAANILLSQRRADSVKTFLMAQGIASSRLSVAGKGETSPLVSNLLADGRQQNRRVEVVIANLDE</sequence>
<dbReference type="PROSITE" id="PS51257">
    <property type="entry name" value="PROKAR_LIPOPROTEIN"/>
    <property type="match status" value="1"/>
</dbReference>
<evidence type="ECO:0000256" key="2">
    <source>
        <dbReference type="ARBA" id="ARBA00023136"/>
    </source>
</evidence>
<dbReference type="PRINTS" id="PR01023">
    <property type="entry name" value="NAFLGMOTY"/>
</dbReference>
<evidence type="ECO:0000313" key="10">
    <source>
        <dbReference type="Proteomes" id="UP001231109"/>
    </source>
</evidence>
<evidence type="ECO:0000256" key="6">
    <source>
        <dbReference type="SAM" id="MobiDB-lite"/>
    </source>
</evidence>
<dbReference type="PRINTS" id="PR01021">
    <property type="entry name" value="OMPADOMAIN"/>
</dbReference>
<evidence type="ECO:0000313" key="9">
    <source>
        <dbReference type="EMBL" id="MDP5137073.1"/>
    </source>
</evidence>
<feature type="coiled-coil region" evidence="5">
    <location>
        <begin position="173"/>
        <end position="200"/>
    </location>
</feature>
<keyword evidence="2 4" id="KW-0472">Membrane</keyword>
<feature type="compositionally biased region" description="Basic and acidic residues" evidence="6">
    <location>
        <begin position="121"/>
        <end position="140"/>
    </location>
</feature>
<evidence type="ECO:0000256" key="4">
    <source>
        <dbReference type="PROSITE-ProRule" id="PRU00473"/>
    </source>
</evidence>
<dbReference type="PROSITE" id="PS51123">
    <property type="entry name" value="OMPA_2"/>
    <property type="match status" value="1"/>
</dbReference>
<feature type="chain" id="PRO_5045842061" evidence="7">
    <location>
        <begin position="28"/>
        <end position="320"/>
    </location>
</feature>
<dbReference type="Gene3D" id="3.30.1330.60">
    <property type="entry name" value="OmpA-like domain"/>
    <property type="match status" value="1"/>
</dbReference>
<feature type="domain" description="OmpA-like" evidence="8">
    <location>
        <begin position="202"/>
        <end position="319"/>
    </location>
</feature>
<protein>
    <submittedName>
        <fullName evidence="9">OmpA family protein</fullName>
    </submittedName>
</protein>
<name>A0ABT9I1M6_9GAMM</name>
<dbReference type="PANTHER" id="PTHR30329">
    <property type="entry name" value="STATOR ELEMENT OF FLAGELLAR MOTOR COMPLEX"/>
    <property type="match status" value="1"/>
</dbReference>
<dbReference type="Pfam" id="PF00691">
    <property type="entry name" value="OmpA"/>
    <property type="match status" value="1"/>
</dbReference>
<evidence type="ECO:0000256" key="7">
    <source>
        <dbReference type="SAM" id="SignalP"/>
    </source>
</evidence>
<gene>
    <name evidence="9" type="ORF">ORJ04_14050</name>
</gene>
<dbReference type="CDD" id="cd07185">
    <property type="entry name" value="OmpA_C-like"/>
    <property type="match status" value="1"/>
</dbReference>
<comment type="caution">
    <text evidence="9">The sequence shown here is derived from an EMBL/GenBank/DDBJ whole genome shotgun (WGS) entry which is preliminary data.</text>
</comment>
<evidence type="ECO:0000256" key="5">
    <source>
        <dbReference type="SAM" id="Coils"/>
    </source>
</evidence>
<keyword evidence="7" id="KW-0732">Signal</keyword>
<dbReference type="Proteomes" id="UP001231109">
    <property type="component" value="Unassembled WGS sequence"/>
</dbReference>
<keyword evidence="5" id="KW-0175">Coiled coil</keyword>
<keyword evidence="3" id="KW-0998">Cell outer membrane</keyword>
<evidence type="ECO:0000256" key="3">
    <source>
        <dbReference type="ARBA" id="ARBA00023237"/>
    </source>
</evidence>
<comment type="subcellular location">
    <subcellularLocation>
        <location evidence="1">Cell outer membrane</location>
    </subcellularLocation>
</comment>
<accession>A0ABT9I1M6</accession>
<dbReference type="InterPro" id="IPR006664">
    <property type="entry name" value="OMP_bac"/>
</dbReference>
<proteinExistence type="predicted"/>